<dbReference type="InterPro" id="IPR006786">
    <property type="entry name" value="Pinin_SDK_MemA"/>
</dbReference>
<feature type="compositionally biased region" description="Basic and acidic residues" evidence="8">
    <location>
        <begin position="170"/>
        <end position="233"/>
    </location>
</feature>
<reference evidence="10" key="1">
    <citation type="journal article" date="2014" name="Genome Announc.">
        <title>De novo whole-genome sequence and genome annotation of Lichtheimia ramosa.</title>
        <authorList>
            <person name="Linde J."/>
            <person name="Schwartze V."/>
            <person name="Binder U."/>
            <person name="Lass-Florl C."/>
            <person name="Voigt K."/>
            <person name="Horn F."/>
        </authorList>
    </citation>
    <scope>NUCLEOTIDE SEQUENCE</scope>
    <source>
        <strain evidence="10">JMRC FSU:6197</strain>
    </source>
</reference>
<feature type="compositionally biased region" description="Basic and acidic residues" evidence="8">
    <location>
        <begin position="20"/>
        <end position="57"/>
    </location>
</feature>
<accession>A0A077X393</accession>
<evidence type="ECO:0000313" key="10">
    <source>
        <dbReference type="EMBL" id="CDS14336.1"/>
    </source>
</evidence>
<keyword evidence="4" id="KW-0805">Transcription regulation</keyword>
<comment type="similarity">
    <text evidence="2">Belongs to the pinin family.</text>
</comment>
<dbReference type="PANTHER" id="PTHR12707">
    <property type="entry name" value="PINN"/>
    <property type="match status" value="1"/>
</dbReference>
<comment type="subcellular location">
    <subcellularLocation>
        <location evidence="1">Nucleus</location>
    </subcellularLocation>
</comment>
<dbReference type="GO" id="GO:0008380">
    <property type="term" value="P:RNA splicing"/>
    <property type="evidence" value="ECO:0007669"/>
    <property type="project" value="UniProtKB-KW"/>
</dbReference>
<evidence type="ECO:0000256" key="2">
    <source>
        <dbReference type="ARBA" id="ARBA00010386"/>
    </source>
</evidence>
<dbReference type="PANTHER" id="PTHR12707:SF0">
    <property type="entry name" value="PININ"/>
    <property type="match status" value="1"/>
</dbReference>
<keyword evidence="7" id="KW-0539">Nucleus</keyword>
<protein>
    <recommendedName>
        <fullName evidence="9">Pinin/SDK/MemA protein domain-containing protein</fullName>
    </recommendedName>
</protein>
<feature type="region of interest" description="Disordered" evidence="8">
    <location>
        <begin position="1"/>
        <end position="61"/>
    </location>
</feature>
<evidence type="ECO:0000256" key="7">
    <source>
        <dbReference type="ARBA" id="ARBA00023242"/>
    </source>
</evidence>
<dbReference type="Pfam" id="PF04696">
    <property type="entry name" value="Pinin_SDK_memA"/>
    <property type="match status" value="1"/>
</dbReference>
<keyword evidence="6" id="KW-0508">mRNA splicing</keyword>
<dbReference type="AlphaFoldDB" id="A0A077X393"/>
<evidence type="ECO:0000256" key="8">
    <source>
        <dbReference type="SAM" id="MobiDB-lite"/>
    </source>
</evidence>
<evidence type="ECO:0000256" key="1">
    <source>
        <dbReference type="ARBA" id="ARBA00004123"/>
    </source>
</evidence>
<keyword evidence="5" id="KW-0804">Transcription</keyword>
<feature type="compositionally biased region" description="Polar residues" evidence="8">
    <location>
        <begin position="7"/>
        <end position="16"/>
    </location>
</feature>
<feature type="region of interest" description="Disordered" evidence="8">
    <location>
        <begin position="73"/>
        <end position="97"/>
    </location>
</feature>
<evidence type="ECO:0000256" key="5">
    <source>
        <dbReference type="ARBA" id="ARBA00023163"/>
    </source>
</evidence>
<feature type="domain" description="Pinin/SDK/MemA protein" evidence="9">
    <location>
        <begin position="54"/>
        <end position="177"/>
    </location>
</feature>
<keyword evidence="3" id="KW-0507">mRNA processing</keyword>
<feature type="region of interest" description="Disordered" evidence="8">
    <location>
        <begin position="170"/>
        <end position="258"/>
    </location>
</feature>
<sequence length="258" mass="30183">MVKSSIIVPTQSTGSTSRKRSIDQDAEHNDNNTERATDDKETEAKKPRLEMSTDSRRRGQRLFGVLLGTLNKFKDDSEKRSEGEKKRQEIDTKLHEKLANEKKELAEKMQADKERREQELNMLRVRDQRILDEKRDATNVRHKEYTANYLKTTTSPVLLYRPAKLTDDMEKQILQQKEDAQQARKAYEERREQRMKQEEAEDKSALEAAEKRHYHQSEQRDEHNEQNGDERDNGSMTGSPRLESPAPEDAVADRDEEQ</sequence>
<dbReference type="InterPro" id="IPR039853">
    <property type="entry name" value="Pinin"/>
</dbReference>
<name>A0A077X393_9FUNG</name>
<dbReference type="OrthoDB" id="330772at2759"/>
<evidence type="ECO:0000256" key="3">
    <source>
        <dbReference type="ARBA" id="ARBA00022664"/>
    </source>
</evidence>
<evidence type="ECO:0000259" key="9">
    <source>
        <dbReference type="Pfam" id="PF04696"/>
    </source>
</evidence>
<evidence type="ECO:0000256" key="6">
    <source>
        <dbReference type="ARBA" id="ARBA00023187"/>
    </source>
</evidence>
<gene>
    <name evidence="10" type="ORF">LRAMOSA06506</name>
</gene>
<dbReference type="GO" id="GO:0006397">
    <property type="term" value="P:mRNA processing"/>
    <property type="evidence" value="ECO:0007669"/>
    <property type="project" value="UniProtKB-KW"/>
</dbReference>
<organism evidence="10">
    <name type="scientific">Lichtheimia ramosa</name>
    <dbReference type="NCBI Taxonomy" id="688394"/>
    <lineage>
        <taxon>Eukaryota</taxon>
        <taxon>Fungi</taxon>
        <taxon>Fungi incertae sedis</taxon>
        <taxon>Mucoromycota</taxon>
        <taxon>Mucoromycotina</taxon>
        <taxon>Mucoromycetes</taxon>
        <taxon>Mucorales</taxon>
        <taxon>Lichtheimiaceae</taxon>
        <taxon>Lichtheimia</taxon>
    </lineage>
</organism>
<dbReference type="EMBL" id="LK023386">
    <property type="protein sequence ID" value="CDS14336.1"/>
    <property type="molecule type" value="Genomic_DNA"/>
</dbReference>
<dbReference type="GO" id="GO:0071013">
    <property type="term" value="C:catalytic step 2 spliceosome"/>
    <property type="evidence" value="ECO:0007669"/>
    <property type="project" value="TreeGrafter"/>
</dbReference>
<proteinExistence type="inferred from homology"/>
<evidence type="ECO:0000256" key="4">
    <source>
        <dbReference type="ARBA" id="ARBA00023015"/>
    </source>
</evidence>